<accession>A0AA49JZ12</accession>
<dbReference type="GO" id="GO:0010124">
    <property type="term" value="P:phenylacetate catabolic process"/>
    <property type="evidence" value="ECO:0007669"/>
    <property type="project" value="InterPro"/>
</dbReference>
<dbReference type="EMBL" id="CP130612">
    <property type="protein sequence ID" value="WKW11570.1"/>
    <property type="molecule type" value="Genomic_DNA"/>
</dbReference>
<name>A0AA49JZ12_9BACT</name>
<dbReference type="InterPro" id="IPR052703">
    <property type="entry name" value="Aromatic_CoA_ox/epox"/>
</dbReference>
<dbReference type="InterPro" id="IPR012347">
    <property type="entry name" value="Ferritin-like"/>
</dbReference>
<dbReference type="AlphaFoldDB" id="A0AA49JZ12"/>
<protein>
    <submittedName>
        <fullName evidence="2">Phenylacetate-CoA oxygenase subunit PaaC</fullName>
        <ecNumber evidence="2">1.14.13.149</ecNumber>
    </submittedName>
</protein>
<dbReference type="Gene3D" id="1.20.1260.10">
    <property type="match status" value="1"/>
</dbReference>
<dbReference type="GO" id="GO:0005829">
    <property type="term" value="C:cytosol"/>
    <property type="evidence" value="ECO:0007669"/>
    <property type="project" value="TreeGrafter"/>
</dbReference>
<dbReference type="Pfam" id="PF05138">
    <property type="entry name" value="PaaA_PaaC"/>
    <property type="match status" value="1"/>
</dbReference>
<dbReference type="KEGG" id="pspc:Strain318_000825"/>
<organism evidence="2 3">
    <name type="scientific">Pseudogemmatithrix spongiicola</name>
    <dbReference type="NCBI Taxonomy" id="3062599"/>
    <lineage>
        <taxon>Bacteria</taxon>
        <taxon>Pseudomonadati</taxon>
        <taxon>Gemmatimonadota</taxon>
        <taxon>Gemmatimonadia</taxon>
        <taxon>Gemmatimonadales</taxon>
        <taxon>Gemmatimonadaceae</taxon>
        <taxon>Pseudogemmatithrix</taxon>
    </lineage>
</organism>
<dbReference type="EC" id="1.14.13.149" evidence="2"/>
<proteinExistence type="predicted"/>
<dbReference type="SUPFAM" id="SSF47240">
    <property type="entry name" value="Ferritin-like"/>
    <property type="match status" value="1"/>
</dbReference>
<evidence type="ECO:0000313" key="3">
    <source>
        <dbReference type="Proteomes" id="UP001229955"/>
    </source>
</evidence>
<dbReference type="FunFam" id="1.20.1260.10:FF:000012">
    <property type="entry name" value="1,2-phenylacetyl-CoA epoxidase, subunit C"/>
    <property type="match status" value="1"/>
</dbReference>
<dbReference type="InterPro" id="IPR011882">
    <property type="entry name" value="PaaC"/>
</dbReference>
<dbReference type="PANTHER" id="PTHR30458:SF0">
    <property type="entry name" value="1,2-PHENYLACETYL-COA EPOXIDASE, SUBUNIT C"/>
    <property type="match status" value="1"/>
</dbReference>
<gene>
    <name evidence="2" type="primary">paaC</name>
    <name evidence="1" type="ORF">Strain138_000825</name>
    <name evidence="2" type="ORF">Strain318_000825</name>
</gene>
<dbReference type="InterPro" id="IPR009078">
    <property type="entry name" value="Ferritin-like_SF"/>
</dbReference>
<evidence type="ECO:0000313" key="1">
    <source>
        <dbReference type="EMBL" id="WKW11570.1"/>
    </source>
</evidence>
<evidence type="ECO:0000313" key="2">
    <source>
        <dbReference type="EMBL" id="WKW14480.1"/>
    </source>
</evidence>
<reference evidence="2" key="1">
    <citation type="submission" date="2023-07" db="EMBL/GenBank/DDBJ databases">
        <authorList>
            <person name="Haufschild T."/>
            <person name="Kallscheuer N."/>
            <person name="Hammer J."/>
            <person name="Kohn T."/>
            <person name="Kabuu M."/>
            <person name="Jogler M."/>
            <person name="Wohfarth N."/>
            <person name="Heuer A."/>
            <person name="Rohde M."/>
            <person name="van Teeseling M.C.F."/>
            <person name="Jogler C."/>
        </authorList>
    </citation>
    <scope>NUCLEOTIDE SEQUENCE</scope>
    <source>
        <strain evidence="1">Strain 138</strain>
        <strain evidence="2">Strain 318</strain>
    </source>
</reference>
<sequence length="280" mass="30364">MAKHEEEEGGIAAGEAKAGVGAVAGTRGPQLGAPLVEYFLRLGDDRLILGHRMSEWTGHGPILEEDIATANIALDLIGQASQLLKLAGETEGKGRDENALAYFRDGTQFRNCLLVELPKGDFGDTMVRQFLFDAQSVLVLDELTKCGHAELAAIAAKAIKEDKYHLRHSSEWVVRLGDGTDESHARVQASLDRLWRYTGELFATDEVDRAVAAAGISIDMAGIKARWDTIVNDVLGRATLTRPADGPMQRGGRRGRHTEHIGHLLATMQSVARAHPGATW</sequence>
<dbReference type="RefSeq" id="WP_367887268.1">
    <property type="nucleotide sequence ID" value="NZ_CP130612.1"/>
</dbReference>
<dbReference type="EMBL" id="CP130613">
    <property type="protein sequence ID" value="WKW14480.1"/>
    <property type="molecule type" value="Genomic_DNA"/>
</dbReference>
<dbReference type="InterPro" id="IPR007814">
    <property type="entry name" value="PaaA_PaaC"/>
</dbReference>
<dbReference type="PIRSF" id="PIRSF037834">
    <property type="entry name" value="PA_CoA_Oase3"/>
    <property type="match status" value="1"/>
</dbReference>
<dbReference type="PANTHER" id="PTHR30458">
    <property type="entry name" value="PHENYLACETIC ACID DEGRADATION PROTEIN PAA"/>
    <property type="match status" value="1"/>
</dbReference>
<dbReference type="Proteomes" id="UP001229955">
    <property type="component" value="Chromosome"/>
</dbReference>
<dbReference type="GO" id="GO:0097266">
    <property type="term" value="F:phenylacetyl-CoA 1,2-epoxidase activity"/>
    <property type="evidence" value="ECO:0007669"/>
    <property type="project" value="UniProtKB-EC"/>
</dbReference>
<keyword evidence="3" id="KW-1185">Reference proteome</keyword>
<accession>A0AA49JTE2</accession>
<keyword evidence="2" id="KW-0560">Oxidoreductase</keyword>
<dbReference type="NCBIfam" id="TIGR02158">
    <property type="entry name" value="PA_CoA_Oxy3"/>
    <property type="match status" value="1"/>
</dbReference>